<gene>
    <name evidence="2" type="ORF">ACFQS1_26530</name>
</gene>
<feature type="region of interest" description="Disordered" evidence="1">
    <location>
        <begin position="1"/>
        <end position="90"/>
    </location>
</feature>
<dbReference type="RefSeq" id="WP_378973306.1">
    <property type="nucleotide sequence ID" value="NZ_JBHTBJ010000023.1"/>
</dbReference>
<evidence type="ECO:0000313" key="2">
    <source>
        <dbReference type="EMBL" id="MFC7277566.1"/>
    </source>
</evidence>
<evidence type="ECO:0000313" key="3">
    <source>
        <dbReference type="Proteomes" id="UP001596548"/>
    </source>
</evidence>
<feature type="compositionally biased region" description="Acidic residues" evidence="1">
    <location>
        <begin position="72"/>
        <end position="82"/>
    </location>
</feature>
<accession>A0ABW2HXN5</accession>
<dbReference type="Proteomes" id="UP001596548">
    <property type="component" value="Unassembled WGS sequence"/>
</dbReference>
<dbReference type="InterPro" id="IPR016024">
    <property type="entry name" value="ARM-type_fold"/>
</dbReference>
<dbReference type="EMBL" id="JBHTBJ010000023">
    <property type="protein sequence ID" value="MFC7277566.1"/>
    <property type="molecule type" value="Genomic_DNA"/>
</dbReference>
<sequence>MDDARPEEPRDDPPENATEEAPRPGDADRREPATSSPAEAPASQQSPAAQPTAAPAAQPTAASAATPASASGEEDREDDEERPIDADLLRVDPRVGREMFGDLFTDITARGPAQFGSNNAMHNYFGERPVDPVIEELPDLEMLLDVYAATEVDDQLDDVLDRRSTAGLIGPRNSGRHSTARAALARRYQGGHVYEIALPTGVSPEVLVHKPERLPEKSGFLMRLAGDSPVDTMRILGPLLRRRSATLLLIKDEESRRRELSGAEIQHRPPHPVTVFWKHLDSLLPDLGPEDRNRYRTNVEPALGMASSPKTSVALARAIAKEHPATTETLRGILDRTRSKLRARAFTILLPDAGGPPGRSRRNSQHERAFRLSYAVFHRRPLHYVFEAAAWLLREIDSAALRPDWGSMALQHPVPTLLGDSLRQDWEAGREASGATLGASRTAWLRDEGLRGAIIDVAWHEFDGTRKSLLNWLDRLVRDGDVVMRRAAAETAGLLVQHDFDRVYQDLVDVWAGDRRADVRQAAAWTMAYSDMAAGIGPRVRERLSKWSSGRNAFRQDTAARVYLSGMEQPVLAWSMLDLARIARERLQMRRYLVATAVAQLYRPERAGWILAEMDVWASNAPLQIHAARALLILATRSEANASDGRPELLVRLAEGRLDLPSFGRLWLVALLEPETEVAAAQALARWIRHADGNAEFRVHVLRVLHAIGATPARRRRVDFYLTKAFGHDHELPTWTREEGRRAS</sequence>
<dbReference type="SUPFAM" id="SSF48371">
    <property type="entry name" value="ARM repeat"/>
    <property type="match status" value="1"/>
</dbReference>
<feature type="compositionally biased region" description="Basic and acidic residues" evidence="1">
    <location>
        <begin position="1"/>
        <end position="13"/>
    </location>
</feature>
<comment type="caution">
    <text evidence="2">The sequence shown here is derived from an EMBL/GenBank/DDBJ whole genome shotgun (WGS) entry which is preliminary data.</text>
</comment>
<organism evidence="2 3">
    <name type="scientific">Paractinoplanes rhizophilus</name>
    <dbReference type="NCBI Taxonomy" id="1416877"/>
    <lineage>
        <taxon>Bacteria</taxon>
        <taxon>Bacillati</taxon>
        <taxon>Actinomycetota</taxon>
        <taxon>Actinomycetes</taxon>
        <taxon>Micromonosporales</taxon>
        <taxon>Micromonosporaceae</taxon>
        <taxon>Paractinoplanes</taxon>
    </lineage>
</organism>
<feature type="compositionally biased region" description="Basic and acidic residues" evidence="1">
    <location>
        <begin position="20"/>
        <end position="32"/>
    </location>
</feature>
<evidence type="ECO:0008006" key="4">
    <source>
        <dbReference type="Google" id="ProtNLM"/>
    </source>
</evidence>
<evidence type="ECO:0000256" key="1">
    <source>
        <dbReference type="SAM" id="MobiDB-lite"/>
    </source>
</evidence>
<name>A0ABW2HXN5_9ACTN</name>
<protein>
    <recommendedName>
        <fullName evidence="4">HEAT repeat protein</fullName>
    </recommendedName>
</protein>
<feature type="compositionally biased region" description="Low complexity" evidence="1">
    <location>
        <begin position="33"/>
        <end position="71"/>
    </location>
</feature>
<keyword evidence="3" id="KW-1185">Reference proteome</keyword>
<reference evidence="3" key="1">
    <citation type="journal article" date="2019" name="Int. J. Syst. Evol. Microbiol.">
        <title>The Global Catalogue of Microorganisms (GCM) 10K type strain sequencing project: providing services to taxonomists for standard genome sequencing and annotation.</title>
        <authorList>
            <consortium name="The Broad Institute Genomics Platform"/>
            <consortium name="The Broad Institute Genome Sequencing Center for Infectious Disease"/>
            <person name="Wu L."/>
            <person name="Ma J."/>
        </authorList>
    </citation>
    <scope>NUCLEOTIDE SEQUENCE [LARGE SCALE GENOMIC DNA]</scope>
    <source>
        <strain evidence="3">XZYJT-10</strain>
    </source>
</reference>
<proteinExistence type="predicted"/>